<proteinExistence type="predicted"/>
<dbReference type="AlphaFoldDB" id="A0AAX6MGY0"/>
<evidence type="ECO:0000313" key="4">
    <source>
        <dbReference type="EMBL" id="KAK6951754.1"/>
    </source>
</evidence>
<name>A0AAX6MGY0_9PEZI</name>
<dbReference type="EMBL" id="JBANMG010000006">
    <property type="protein sequence ID" value="KAK6951754.1"/>
    <property type="molecule type" value="Genomic_DNA"/>
</dbReference>
<keyword evidence="2" id="KW-0472">Membrane</keyword>
<sequence>MVPSVLSLSVLLLLFGFVNCLQVTPGSPCAAVCLDHQDGDAQNPAASSTNSSDITCLDSEYGSSSAGIKFKNCLSCLKDSKAVSGSESDVSWFLYNLRYAVDVCVFGSPDAPKSISSPCDIDFGCAPLAQSLKYGISNPNNASEYGYCTAGNGAFKNESVEACYQCFQASDNQVYLANFLIALQAGCEQTPAPGSLLGISGTLFSDTPIEVTAPPTDDNDTDTSKTNQSNPTSMTTGAIVGIAVGGALLFLGSVGLFIVHHRREKRARERNALASDYDPRGGSGSITAPSKGAFTSHDSKPSVSMISAYELNAQRAYMNNVGYYDTLEKEIAARRANYNLDPRQLPTHPAYIPGNMSRGPSRTASPAPPAAVKQHVPDSYAMQQYLNAVEDVISIPIPPPPSSHPPSRTSNRSPSPTDSSTARLIRNPQPVAQPPPPPPPARHNKVPSLSMPSVPRIKTPKKYAPPMISVQGATPVDSKETQQAGNSQTSKPLTIHERRLQDRGLYITTAADIQEQQAGHRGFERT</sequence>
<organism evidence="4 5">
    <name type="scientific">Daldinia eschscholtzii</name>
    <dbReference type="NCBI Taxonomy" id="292717"/>
    <lineage>
        <taxon>Eukaryota</taxon>
        <taxon>Fungi</taxon>
        <taxon>Dikarya</taxon>
        <taxon>Ascomycota</taxon>
        <taxon>Pezizomycotina</taxon>
        <taxon>Sordariomycetes</taxon>
        <taxon>Xylariomycetidae</taxon>
        <taxon>Xylariales</taxon>
        <taxon>Hypoxylaceae</taxon>
        <taxon>Daldinia</taxon>
    </lineage>
</organism>
<feature type="region of interest" description="Disordered" evidence="1">
    <location>
        <begin position="340"/>
        <end position="374"/>
    </location>
</feature>
<feature type="region of interest" description="Disordered" evidence="1">
    <location>
        <begin position="393"/>
        <end position="496"/>
    </location>
</feature>
<evidence type="ECO:0000313" key="5">
    <source>
        <dbReference type="Proteomes" id="UP001369815"/>
    </source>
</evidence>
<accession>A0AAX6MGY0</accession>
<keyword evidence="5" id="KW-1185">Reference proteome</keyword>
<reference evidence="4 5" key="1">
    <citation type="journal article" date="2024" name="Front Chem Biol">
        <title>Unveiling the potential of Daldinia eschscholtzii MFLUCC 19-0629 through bioactivity and bioinformatics studies for enhanced sustainable agriculture production.</title>
        <authorList>
            <person name="Brooks S."/>
            <person name="Weaver J.A."/>
            <person name="Klomchit A."/>
            <person name="Alharthi S.A."/>
            <person name="Onlamun T."/>
            <person name="Nurani R."/>
            <person name="Vong T.K."/>
            <person name="Alberti F."/>
            <person name="Greco C."/>
        </authorList>
    </citation>
    <scope>NUCLEOTIDE SEQUENCE [LARGE SCALE GENOMIC DNA]</scope>
    <source>
        <strain evidence="4">MFLUCC 19-0629</strain>
    </source>
</reference>
<evidence type="ECO:0000256" key="1">
    <source>
        <dbReference type="SAM" id="MobiDB-lite"/>
    </source>
</evidence>
<gene>
    <name evidence="4" type="ORF">Daesc_006277</name>
</gene>
<feature type="compositionally biased region" description="Pro residues" evidence="1">
    <location>
        <begin position="431"/>
        <end position="441"/>
    </location>
</feature>
<feature type="region of interest" description="Disordered" evidence="1">
    <location>
        <begin position="274"/>
        <end position="299"/>
    </location>
</feature>
<comment type="caution">
    <text evidence="4">The sequence shown here is derived from an EMBL/GenBank/DDBJ whole genome shotgun (WGS) entry which is preliminary data.</text>
</comment>
<keyword evidence="2" id="KW-1133">Transmembrane helix</keyword>
<feature type="transmembrane region" description="Helical" evidence="2">
    <location>
        <begin position="238"/>
        <end position="259"/>
    </location>
</feature>
<dbReference type="Proteomes" id="UP001369815">
    <property type="component" value="Unassembled WGS sequence"/>
</dbReference>
<feature type="compositionally biased region" description="Polar residues" evidence="1">
    <location>
        <begin position="481"/>
        <end position="492"/>
    </location>
</feature>
<feature type="chain" id="PRO_5043478248" evidence="3">
    <location>
        <begin position="21"/>
        <end position="526"/>
    </location>
</feature>
<keyword evidence="3" id="KW-0732">Signal</keyword>
<evidence type="ECO:0000256" key="3">
    <source>
        <dbReference type="SAM" id="SignalP"/>
    </source>
</evidence>
<keyword evidence="2" id="KW-0812">Transmembrane</keyword>
<feature type="region of interest" description="Disordered" evidence="1">
    <location>
        <begin position="208"/>
        <end position="232"/>
    </location>
</feature>
<feature type="signal peptide" evidence="3">
    <location>
        <begin position="1"/>
        <end position="20"/>
    </location>
</feature>
<protein>
    <submittedName>
        <fullName evidence="4">Uncharacterized protein</fullName>
    </submittedName>
</protein>
<evidence type="ECO:0000256" key="2">
    <source>
        <dbReference type="SAM" id="Phobius"/>
    </source>
</evidence>
<feature type="compositionally biased region" description="Low complexity" evidence="1">
    <location>
        <begin position="405"/>
        <end position="421"/>
    </location>
</feature>